<evidence type="ECO:0000256" key="5">
    <source>
        <dbReference type="ARBA" id="ARBA00034545"/>
    </source>
</evidence>
<evidence type="ECO:0000256" key="6">
    <source>
        <dbReference type="ARBA" id="ARBA00047941"/>
    </source>
</evidence>
<evidence type="ECO:0000256" key="3">
    <source>
        <dbReference type="ARBA" id="ARBA00034487"/>
    </source>
</evidence>
<feature type="signal peptide" evidence="9">
    <location>
        <begin position="1"/>
        <end position="21"/>
    </location>
</feature>
<dbReference type="AlphaFoldDB" id="A0A7S4SY83"/>
<comment type="catalytic activity">
    <reaction evidence="8">
        <text>arsenic triglutathione + 3 [thioredoxin]-dithiol + 3 S-adenosyl-L-methionine = trimethylarsine + 3 [thioredoxin]-disulfide + 3 glutathione + 3 S-adenosyl-L-homocysteine + 3 H(+)</text>
        <dbReference type="Rhea" id="RHEA:69432"/>
        <dbReference type="Rhea" id="RHEA-COMP:10698"/>
        <dbReference type="Rhea" id="RHEA-COMP:10700"/>
        <dbReference type="ChEBI" id="CHEBI:15378"/>
        <dbReference type="ChEBI" id="CHEBI:27130"/>
        <dbReference type="ChEBI" id="CHEBI:29950"/>
        <dbReference type="ChEBI" id="CHEBI:50058"/>
        <dbReference type="ChEBI" id="CHEBI:57856"/>
        <dbReference type="ChEBI" id="CHEBI:57925"/>
        <dbReference type="ChEBI" id="CHEBI:59789"/>
        <dbReference type="ChEBI" id="CHEBI:183640"/>
        <dbReference type="EC" id="2.1.1.137"/>
    </reaction>
</comment>
<evidence type="ECO:0000256" key="9">
    <source>
        <dbReference type="SAM" id="SignalP"/>
    </source>
</evidence>
<proteinExistence type="inferred from homology"/>
<comment type="catalytic activity">
    <reaction evidence="6">
        <text>arsenic triglutathione + [thioredoxin]-dithiol + S-adenosyl-L-methionine + 2 H2O = methylarsonous acid + [thioredoxin]-disulfide + 3 glutathione + S-adenosyl-L-homocysteine + H(+)</text>
        <dbReference type="Rhea" id="RHEA:69460"/>
        <dbReference type="Rhea" id="RHEA-COMP:10698"/>
        <dbReference type="Rhea" id="RHEA-COMP:10700"/>
        <dbReference type="ChEBI" id="CHEBI:15377"/>
        <dbReference type="ChEBI" id="CHEBI:15378"/>
        <dbReference type="ChEBI" id="CHEBI:17826"/>
        <dbReference type="ChEBI" id="CHEBI:29950"/>
        <dbReference type="ChEBI" id="CHEBI:50058"/>
        <dbReference type="ChEBI" id="CHEBI:57856"/>
        <dbReference type="ChEBI" id="CHEBI:57925"/>
        <dbReference type="ChEBI" id="CHEBI:59789"/>
        <dbReference type="ChEBI" id="CHEBI:183640"/>
        <dbReference type="EC" id="2.1.1.137"/>
    </reaction>
</comment>
<evidence type="ECO:0000256" key="7">
    <source>
        <dbReference type="ARBA" id="ARBA00047943"/>
    </source>
</evidence>
<evidence type="ECO:0000256" key="8">
    <source>
        <dbReference type="ARBA" id="ARBA00048428"/>
    </source>
</evidence>
<gene>
    <name evidence="11" type="ORF">DBRI00130_LOCUS40662</name>
</gene>
<reference evidence="11" key="1">
    <citation type="submission" date="2021-01" db="EMBL/GenBank/DDBJ databases">
        <authorList>
            <person name="Corre E."/>
            <person name="Pelletier E."/>
            <person name="Niang G."/>
            <person name="Scheremetjew M."/>
            <person name="Finn R."/>
            <person name="Kale V."/>
            <person name="Holt S."/>
            <person name="Cochrane G."/>
            <person name="Meng A."/>
            <person name="Brown T."/>
            <person name="Cohen L."/>
        </authorList>
    </citation>
    <scope>NUCLEOTIDE SEQUENCE</scope>
    <source>
        <strain evidence="11">GSO104</strain>
    </source>
</reference>
<evidence type="ECO:0000259" key="10">
    <source>
        <dbReference type="Pfam" id="PF13847"/>
    </source>
</evidence>
<comment type="similarity">
    <text evidence="3">Belongs to the methyltransferase superfamily. Arsenite methyltransferase family.</text>
</comment>
<accession>A0A7S4SY83</accession>
<name>A0A7S4SY83_9STRA</name>
<evidence type="ECO:0000256" key="4">
    <source>
        <dbReference type="ARBA" id="ARBA00034521"/>
    </source>
</evidence>
<feature type="domain" description="Methyltransferase" evidence="10">
    <location>
        <begin position="111"/>
        <end position="262"/>
    </location>
</feature>
<keyword evidence="1" id="KW-0808">Transferase</keyword>
<dbReference type="GO" id="GO:0030791">
    <property type="term" value="F:arsenite methyltransferase activity"/>
    <property type="evidence" value="ECO:0007669"/>
    <property type="project" value="UniProtKB-EC"/>
</dbReference>
<dbReference type="CDD" id="cd02440">
    <property type="entry name" value="AdoMet_MTases"/>
    <property type="match status" value="1"/>
</dbReference>
<evidence type="ECO:0000256" key="2">
    <source>
        <dbReference type="ARBA" id="ARBA00022691"/>
    </source>
</evidence>
<organism evidence="11">
    <name type="scientific">Ditylum brightwellii</name>
    <dbReference type="NCBI Taxonomy" id="49249"/>
    <lineage>
        <taxon>Eukaryota</taxon>
        <taxon>Sar</taxon>
        <taxon>Stramenopiles</taxon>
        <taxon>Ochrophyta</taxon>
        <taxon>Bacillariophyta</taxon>
        <taxon>Mediophyceae</taxon>
        <taxon>Lithodesmiophycidae</taxon>
        <taxon>Lithodesmiales</taxon>
        <taxon>Lithodesmiaceae</taxon>
        <taxon>Ditylum</taxon>
    </lineage>
</organism>
<dbReference type="InterPro" id="IPR025714">
    <property type="entry name" value="Methyltranfer_dom"/>
</dbReference>
<protein>
    <recommendedName>
        <fullName evidence="5">Arsenite methyltransferase</fullName>
        <ecNumber evidence="4">2.1.1.137</ecNumber>
    </recommendedName>
</protein>
<dbReference type="PANTHER" id="PTHR43675">
    <property type="entry name" value="ARSENITE METHYLTRANSFERASE"/>
    <property type="match status" value="1"/>
</dbReference>
<evidence type="ECO:0000256" key="1">
    <source>
        <dbReference type="ARBA" id="ARBA00022679"/>
    </source>
</evidence>
<dbReference type="Gene3D" id="3.40.5.100">
    <property type="match status" value="1"/>
</dbReference>
<keyword evidence="2" id="KW-0949">S-adenosyl-L-methionine</keyword>
<comment type="catalytic activity">
    <reaction evidence="7">
        <text>arsenic triglutathione + 2 [thioredoxin]-dithiol + 2 S-adenosyl-L-methionine + H2O = dimethylarsinous acid + 2 [thioredoxin]-disulfide + 3 glutathione + 2 S-adenosyl-L-homocysteine + 2 H(+)</text>
        <dbReference type="Rhea" id="RHEA:69464"/>
        <dbReference type="Rhea" id="RHEA-COMP:10698"/>
        <dbReference type="Rhea" id="RHEA-COMP:10700"/>
        <dbReference type="ChEBI" id="CHEBI:15377"/>
        <dbReference type="ChEBI" id="CHEBI:15378"/>
        <dbReference type="ChEBI" id="CHEBI:23808"/>
        <dbReference type="ChEBI" id="CHEBI:29950"/>
        <dbReference type="ChEBI" id="CHEBI:50058"/>
        <dbReference type="ChEBI" id="CHEBI:57856"/>
        <dbReference type="ChEBI" id="CHEBI:57925"/>
        <dbReference type="ChEBI" id="CHEBI:59789"/>
        <dbReference type="ChEBI" id="CHEBI:183640"/>
        <dbReference type="EC" id="2.1.1.137"/>
    </reaction>
</comment>
<sequence>MKFAVAAIALIGAALAPSISAFIPSANKPAFKTSLSVANDLFVDATEATKIQDSVSDYYGKTLSTSEDLKTNACCTASSMPPHIKSAISNIHPTVVSKYYGCGLCVPDLLDGTTVLDLGCGAGRDVYIASQLVGKDGKVVGVDMTPEQLDVAKDTQEYHAEKFGFANTEFHLGKIEDLDKIESLEDNSVDVIVSNCVINLCPDKEAVLKSCYRLLKPGGELYFSDVYSNRRVPESLRKDEVLWGECLSGALYWNDFQNLAKRCGFADPRLVEDAPITVENAEVQATINEAGQGNLDFYSATYRLFKLDSLEPHCEDYGQAVIYKGTIPLFPSGWSLDDHHYMETGKVFPVCGNTWNMLEQTRFKEHFEFIGNFDTHYGIFEGCGTSIPYQSATTGVSSKGASSGGGGGGGCC</sequence>
<dbReference type="InterPro" id="IPR026669">
    <property type="entry name" value="Arsenite_MeTrfase-like"/>
</dbReference>
<feature type="chain" id="PRO_5031521184" description="Arsenite methyltransferase" evidence="9">
    <location>
        <begin position="22"/>
        <end position="412"/>
    </location>
</feature>
<dbReference type="Pfam" id="PF13847">
    <property type="entry name" value="Methyltransf_31"/>
    <property type="match status" value="1"/>
</dbReference>
<dbReference type="EMBL" id="HBNS01056439">
    <property type="protein sequence ID" value="CAE4659920.1"/>
    <property type="molecule type" value="Transcribed_RNA"/>
</dbReference>
<dbReference type="EC" id="2.1.1.137" evidence="4"/>
<dbReference type="InterPro" id="IPR029063">
    <property type="entry name" value="SAM-dependent_MTases_sf"/>
</dbReference>
<evidence type="ECO:0000313" key="11">
    <source>
        <dbReference type="EMBL" id="CAE4659920.1"/>
    </source>
</evidence>
<keyword evidence="9" id="KW-0732">Signal</keyword>
<dbReference type="Gene3D" id="3.40.50.150">
    <property type="entry name" value="Vaccinia Virus protein VP39"/>
    <property type="match status" value="1"/>
</dbReference>
<dbReference type="SUPFAM" id="SSF53335">
    <property type="entry name" value="S-adenosyl-L-methionine-dependent methyltransferases"/>
    <property type="match status" value="1"/>
</dbReference>
<dbReference type="PANTHER" id="PTHR43675:SF8">
    <property type="entry name" value="ARSENITE METHYLTRANSFERASE"/>
    <property type="match status" value="1"/>
</dbReference>